<feature type="region of interest" description="Disordered" evidence="1">
    <location>
        <begin position="153"/>
        <end position="188"/>
    </location>
</feature>
<accession>A0A6A5VIB3</accession>
<feature type="compositionally biased region" description="Polar residues" evidence="1">
    <location>
        <begin position="176"/>
        <end position="188"/>
    </location>
</feature>
<sequence length="188" mass="21430">MHKQPGWNTSRQDYVFNKSYLESRRRTRHRRKQSRQKAGKYCSVRFCPRTLKKTWKDELKRLGWHIIGWDYKPRPAKRTLPQQSPEPNWSEPKFTVVVTSEDEPRVTQRDRDVPGHEAWAREELVRVSEAPAHDRKISSLCAVTVFGTLHSPPGFVRPLSGTTPASGQAAQAAQQRLCSAPSSSGPSA</sequence>
<dbReference type="EMBL" id="ML976667">
    <property type="protein sequence ID" value="KAF1976388.1"/>
    <property type="molecule type" value="Genomic_DNA"/>
</dbReference>
<dbReference type="Proteomes" id="UP000800036">
    <property type="component" value="Unassembled WGS sequence"/>
</dbReference>
<organism evidence="2 3">
    <name type="scientific">Bimuria novae-zelandiae CBS 107.79</name>
    <dbReference type="NCBI Taxonomy" id="1447943"/>
    <lineage>
        <taxon>Eukaryota</taxon>
        <taxon>Fungi</taxon>
        <taxon>Dikarya</taxon>
        <taxon>Ascomycota</taxon>
        <taxon>Pezizomycotina</taxon>
        <taxon>Dothideomycetes</taxon>
        <taxon>Pleosporomycetidae</taxon>
        <taxon>Pleosporales</taxon>
        <taxon>Massarineae</taxon>
        <taxon>Didymosphaeriaceae</taxon>
        <taxon>Bimuria</taxon>
    </lineage>
</organism>
<name>A0A6A5VIB3_9PLEO</name>
<dbReference type="AlphaFoldDB" id="A0A6A5VIB3"/>
<evidence type="ECO:0000313" key="2">
    <source>
        <dbReference type="EMBL" id="KAF1976388.1"/>
    </source>
</evidence>
<keyword evidence="3" id="KW-1185">Reference proteome</keyword>
<protein>
    <submittedName>
        <fullName evidence="2">Uncharacterized protein</fullName>
    </submittedName>
</protein>
<dbReference type="OrthoDB" id="10369355at2759"/>
<gene>
    <name evidence="2" type="ORF">BU23DRAFT_566052</name>
</gene>
<evidence type="ECO:0000256" key="1">
    <source>
        <dbReference type="SAM" id="MobiDB-lite"/>
    </source>
</evidence>
<proteinExistence type="predicted"/>
<evidence type="ECO:0000313" key="3">
    <source>
        <dbReference type="Proteomes" id="UP000800036"/>
    </source>
</evidence>
<reference evidence="2" key="1">
    <citation type="journal article" date="2020" name="Stud. Mycol.">
        <title>101 Dothideomycetes genomes: a test case for predicting lifestyles and emergence of pathogens.</title>
        <authorList>
            <person name="Haridas S."/>
            <person name="Albert R."/>
            <person name="Binder M."/>
            <person name="Bloem J."/>
            <person name="Labutti K."/>
            <person name="Salamov A."/>
            <person name="Andreopoulos B."/>
            <person name="Baker S."/>
            <person name="Barry K."/>
            <person name="Bills G."/>
            <person name="Bluhm B."/>
            <person name="Cannon C."/>
            <person name="Castanera R."/>
            <person name="Culley D."/>
            <person name="Daum C."/>
            <person name="Ezra D."/>
            <person name="Gonzalez J."/>
            <person name="Henrissat B."/>
            <person name="Kuo A."/>
            <person name="Liang C."/>
            <person name="Lipzen A."/>
            <person name="Lutzoni F."/>
            <person name="Magnuson J."/>
            <person name="Mondo S."/>
            <person name="Nolan M."/>
            <person name="Ohm R."/>
            <person name="Pangilinan J."/>
            <person name="Park H.-J."/>
            <person name="Ramirez L."/>
            <person name="Alfaro M."/>
            <person name="Sun H."/>
            <person name="Tritt A."/>
            <person name="Yoshinaga Y."/>
            <person name="Zwiers L.-H."/>
            <person name="Turgeon B."/>
            <person name="Goodwin S."/>
            <person name="Spatafora J."/>
            <person name="Crous P."/>
            <person name="Grigoriev I."/>
        </authorList>
    </citation>
    <scope>NUCLEOTIDE SEQUENCE</scope>
    <source>
        <strain evidence="2">CBS 107.79</strain>
    </source>
</reference>